<name>A0A1W0WYY5_HYPEX</name>
<accession>A0A1W0WYY5</accession>
<organism evidence="1 2">
    <name type="scientific">Hypsibius exemplaris</name>
    <name type="common">Freshwater tardigrade</name>
    <dbReference type="NCBI Taxonomy" id="2072580"/>
    <lineage>
        <taxon>Eukaryota</taxon>
        <taxon>Metazoa</taxon>
        <taxon>Ecdysozoa</taxon>
        <taxon>Tardigrada</taxon>
        <taxon>Eutardigrada</taxon>
        <taxon>Parachela</taxon>
        <taxon>Hypsibioidea</taxon>
        <taxon>Hypsibiidae</taxon>
        <taxon>Hypsibius</taxon>
    </lineage>
</organism>
<dbReference type="Proteomes" id="UP000192578">
    <property type="component" value="Unassembled WGS sequence"/>
</dbReference>
<sequence>MHRISRLASYDRPLTIVHPSVGPSVSPSVSQFDDELLNKVAGISEIFQVNASLRSPWALTLVNFEITPRTAHVWLYNTLASGQLFSQCALSRCRLLLPMTFPFGTVTVRNFSGTLTSWEEPVLAEYFRRCLGRPDGLAPDILADVRRRTGLLKDQAEQLRVRTCLKNWDDWNRCGGFAEDISGIEAVIWQDIEVLTLVEIFVRKVLRDVRYNRKTHAMHVAMECADGTPNVSLINIIMIVYTKEDGVHERFVRSLKVLL</sequence>
<proteinExistence type="predicted"/>
<keyword evidence="2" id="KW-1185">Reference proteome</keyword>
<dbReference type="EMBL" id="MTYJ01000031">
    <property type="protein sequence ID" value="OQV20418.1"/>
    <property type="molecule type" value="Genomic_DNA"/>
</dbReference>
<evidence type="ECO:0000313" key="2">
    <source>
        <dbReference type="Proteomes" id="UP000192578"/>
    </source>
</evidence>
<dbReference type="AlphaFoldDB" id="A0A1W0WYY5"/>
<comment type="caution">
    <text evidence="1">The sequence shown here is derived from an EMBL/GenBank/DDBJ whole genome shotgun (WGS) entry which is preliminary data.</text>
</comment>
<reference evidence="2" key="1">
    <citation type="submission" date="2017-01" db="EMBL/GenBank/DDBJ databases">
        <title>Comparative genomics of anhydrobiosis in the tardigrade Hypsibius dujardini.</title>
        <authorList>
            <person name="Yoshida Y."/>
            <person name="Koutsovoulos G."/>
            <person name="Laetsch D."/>
            <person name="Stevens L."/>
            <person name="Kumar S."/>
            <person name="Horikawa D."/>
            <person name="Ishino K."/>
            <person name="Komine S."/>
            <person name="Tomita M."/>
            <person name="Blaxter M."/>
            <person name="Arakawa K."/>
        </authorList>
    </citation>
    <scope>NUCLEOTIDE SEQUENCE [LARGE SCALE GENOMIC DNA]</scope>
    <source>
        <strain evidence="2">Z151</strain>
    </source>
</reference>
<protein>
    <submittedName>
        <fullName evidence="1">Uncharacterized protein</fullName>
    </submittedName>
</protein>
<evidence type="ECO:0000313" key="1">
    <source>
        <dbReference type="EMBL" id="OQV20418.1"/>
    </source>
</evidence>
<gene>
    <name evidence="1" type="ORF">BV898_05704</name>
</gene>